<gene>
    <name evidence="9 11" type="primary">dapL</name>
    <name evidence="11" type="ORF">DB44_CA00120</name>
</gene>
<feature type="binding site" evidence="9">
    <location>
        <position position="296"/>
    </location>
    <ligand>
        <name>pyridoxal 5'-phosphate</name>
        <dbReference type="ChEBI" id="CHEBI:597326"/>
    </ligand>
</feature>
<feature type="modified residue" description="N6-(pyridoxal phosphate)lysine" evidence="9">
    <location>
        <position position="257"/>
    </location>
</feature>
<feature type="binding site" evidence="9">
    <location>
        <position position="24"/>
    </location>
    <ligand>
        <name>substrate</name>
    </ligand>
</feature>
<sequence length="420" mass="46931">MNFLKSGFLMVKRNVHLTKLQSGYLFPEINRRKNEFLKKHPSAQLINLGIGDTTQPIPLYISEAMQNFAKQLASEKTYKGYGTEQGSILLREAIAEQYYQGKIDPQEVFVSDGSKCDVGRLQILFGSDATIAVQNPTYPAYVDTGVINGQTSFFQTATKQYQRITYMSCLPENNFFPDLANLPKTDLIYFCSPNNPTGSAATNEQLRELVQFAKKHQSIIIFDAAYASFVRSSHIPRSIYEIEGAKEVAIEVGSFSKMIGFTGVRLGWSVVPKQLRFEDGHSVQQDWERIVCTFFNGASNIAQAGGLAALQKEGLQAIDELSSYYMKNSNILKKTFEECGYKVYGGENVPYLWVHFPQLTSWEAFEILLKQSQLVSVPGSGFGSAGEGFLRFSAFGKQSDITVALPRIKHALLKIKPTVF</sequence>
<comment type="pathway">
    <text evidence="2 9">Amino-acid biosynthesis; L-lysine biosynthesis via DAP pathway; LL-2,6-diaminopimelate from (S)-tetrahydrodipicolinate (aminotransferase route): step 1/1.</text>
</comment>
<evidence type="ECO:0000256" key="2">
    <source>
        <dbReference type="ARBA" id="ARBA00004982"/>
    </source>
</evidence>
<dbReference type="InterPro" id="IPR015421">
    <property type="entry name" value="PyrdxlP-dep_Trfase_major"/>
</dbReference>
<evidence type="ECO:0000256" key="5">
    <source>
        <dbReference type="ARBA" id="ARBA00022576"/>
    </source>
</evidence>
<dbReference type="Gene3D" id="3.90.1150.10">
    <property type="entry name" value="Aspartate Aminotransferase, domain 1"/>
    <property type="match status" value="1"/>
</dbReference>
<dbReference type="InterPro" id="IPR015424">
    <property type="entry name" value="PyrdxlP-dep_Trfase"/>
</dbReference>
<reference evidence="11 12" key="1">
    <citation type="journal article" date="2014" name="Mol. Biol. Evol.">
        <title>Massive expansion of Ubiquitination-related gene families within the Chlamydiae.</title>
        <authorList>
            <person name="Domman D."/>
            <person name="Collingro A."/>
            <person name="Lagkouvardos I."/>
            <person name="Gehre L."/>
            <person name="Weinmaier T."/>
            <person name="Rattei T."/>
            <person name="Subtil A."/>
            <person name="Horn M."/>
        </authorList>
    </citation>
    <scope>NUCLEOTIDE SEQUENCE [LARGE SCALE GENOMIC DNA]</scope>
    <source>
        <strain evidence="11 12">EI2</strain>
    </source>
</reference>
<dbReference type="UniPathway" id="UPA00034">
    <property type="reaction ID" value="UER00466"/>
</dbReference>
<evidence type="ECO:0000256" key="9">
    <source>
        <dbReference type="HAMAP-Rule" id="MF_01642"/>
    </source>
</evidence>
<accession>A0A0C1JNI4</accession>
<comment type="subunit">
    <text evidence="9">Homodimer.</text>
</comment>
<feature type="binding site" evidence="9">
    <location>
        <position position="51"/>
    </location>
    <ligand>
        <name>substrate</name>
    </ligand>
</feature>
<dbReference type="GO" id="GO:0010285">
    <property type="term" value="F:L,L-diaminopimelate aminotransferase activity"/>
    <property type="evidence" value="ECO:0007669"/>
    <property type="project" value="UniProtKB-UniRule"/>
</dbReference>
<evidence type="ECO:0000256" key="1">
    <source>
        <dbReference type="ARBA" id="ARBA00001933"/>
    </source>
</evidence>
<dbReference type="CDD" id="cd00609">
    <property type="entry name" value="AAT_like"/>
    <property type="match status" value="1"/>
</dbReference>
<evidence type="ECO:0000256" key="3">
    <source>
        <dbReference type="ARBA" id="ARBA00013138"/>
    </source>
</evidence>
<dbReference type="HAMAP" id="MF_01642">
    <property type="entry name" value="DapL_aminotrans_1"/>
    <property type="match status" value="1"/>
</dbReference>
<feature type="binding site" evidence="9">
    <location>
        <begin position="254"/>
        <end position="256"/>
    </location>
    <ligand>
        <name>pyridoxal 5'-phosphate</name>
        <dbReference type="ChEBI" id="CHEBI:597326"/>
    </ligand>
</feature>
<organism evidence="11 12">
    <name type="scientific">Candidatus Protochlamydia amoebophila</name>
    <dbReference type="NCBI Taxonomy" id="362787"/>
    <lineage>
        <taxon>Bacteria</taxon>
        <taxon>Pseudomonadati</taxon>
        <taxon>Chlamydiota</taxon>
        <taxon>Chlamydiia</taxon>
        <taxon>Parachlamydiales</taxon>
        <taxon>Parachlamydiaceae</taxon>
        <taxon>Candidatus Protochlamydia</taxon>
    </lineage>
</organism>
<name>A0A0C1JNI4_9BACT</name>
<feature type="binding site" evidence="9">
    <location>
        <position position="296"/>
    </location>
    <ligand>
        <name>substrate</name>
    </ligand>
</feature>
<evidence type="ECO:0000256" key="7">
    <source>
        <dbReference type="ARBA" id="ARBA00022898"/>
    </source>
</evidence>
<dbReference type="Pfam" id="PF00155">
    <property type="entry name" value="Aminotran_1_2"/>
    <property type="match status" value="1"/>
</dbReference>
<comment type="similarity">
    <text evidence="9">Belongs to the class-I pyridoxal-phosphate-dependent aminotransferase family. LL-diaminopimelate aminotransferase subfamily.</text>
</comment>
<protein>
    <recommendedName>
        <fullName evidence="4 9">LL-diaminopimelate aminotransferase</fullName>
        <shortName evidence="9">DAP-AT</shortName>
        <shortName evidence="9">DAP-aminotransferase</shortName>
        <shortName evidence="9">LL-DAP-aminotransferase</shortName>
        <ecNumber evidence="3 9">2.6.1.83</ecNumber>
    </recommendedName>
</protein>
<keyword evidence="6 9" id="KW-0808">Transferase</keyword>
<evidence type="ECO:0000313" key="11">
    <source>
        <dbReference type="EMBL" id="KIC72800.1"/>
    </source>
</evidence>
<keyword evidence="5 9" id="KW-0032">Aminotransferase</keyword>
<evidence type="ECO:0000256" key="4">
    <source>
        <dbReference type="ARBA" id="ARBA00018052"/>
    </source>
</evidence>
<comment type="function">
    <text evidence="9">Involved in the synthesis of meso-diaminopimelate (m-DAP or DL-DAP), required for both lysine and peptidoglycan biosynthesis. Catalyzes the direct conversion of tetrahydrodipicolinate to LL-diaminopimelate.</text>
</comment>
<feature type="binding site" evidence="9">
    <location>
        <position position="81"/>
    </location>
    <ligand>
        <name>pyridoxal 5'-phosphate</name>
        <dbReference type="ChEBI" id="CHEBI:597326"/>
    </ligand>
</feature>
<feature type="domain" description="Aminotransferase class I/classII large" evidence="10">
    <location>
        <begin position="44"/>
        <end position="408"/>
    </location>
</feature>
<dbReference type="InterPro" id="IPR015422">
    <property type="entry name" value="PyrdxlP-dep_Trfase_small"/>
</dbReference>
<dbReference type="EC" id="2.6.1.83" evidence="3 9"/>
<dbReference type="GO" id="GO:0033362">
    <property type="term" value="P:lysine biosynthetic process via diaminopimelate, diaminopimelate-aminotransferase pathway"/>
    <property type="evidence" value="ECO:0007669"/>
    <property type="project" value="UniProtKB-UniRule"/>
</dbReference>
<feature type="binding site" evidence="9">
    <location>
        <position position="391"/>
    </location>
    <ligand>
        <name>substrate</name>
    </ligand>
</feature>
<dbReference type="AlphaFoldDB" id="A0A0C1JNI4"/>
<dbReference type="InterPro" id="IPR004839">
    <property type="entry name" value="Aminotransferase_I/II_large"/>
</dbReference>
<feature type="binding site" evidence="9">
    <location>
        <position position="115"/>
    </location>
    <ligand>
        <name>substrate</name>
    </ligand>
</feature>
<dbReference type="SUPFAM" id="SSF53383">
    <property type="entry name" value="PLP-dependent transferases"/>
    <property type="match status" value="1"/>
</dbReference>
<dbReference type="InterPro" id="IPR019942">
    <property type="entry name" value="DapL/ALD1"/>
</dbReference>
<keyword evidence="7 9" id="KW-0663">Pyridoxal phosphate</keyword>
<feature type="binding site" evidence="9">
    <location>
        <position position="138"/>
    </location>
    <ligand>
        <name>pyridoxal 5'-phosphate</name>
        <dbReference type="ChEBI" id="CHEBI:597326"/>
    </ligand>
</feature>
<dbReference type="FunFam" id="3.40.640.10:FF:000099">
    <property type="entry name" value="LL-diaminopimelate aminotransferase, chloroplastic"/>
    <property type="match status" value="1"/>
</dbReference>
<dbReference type="EMBL" id="JSAN01000047">
    <property type="protein sequence ID" value="KIC72800.1"/>
    <property type="molecule type" value="Genomic_DNA"/>
</dbReference>
<evidence type="ECO:0000256" key="8">
    <source>
        <dbReference type="ARBA" id="ARBA00051934"/>
    </source>
</evidence>
<feature type="binding site" evidence="9">
    <location>
        <begin position="114"/>
        <end position="115"/>
    </location>
    <ligand>
        <name>pyridoxal 5'-phosphate</name>
        <dbReference type="ChEBI" id="CHEBI:597326"/>
    </ligand>
</feature>
<dbReference type="PANTHER" id="PTHR43144">
    <property type="entry name" value="AMINOTRANSFERASE"/>
    <property type="match status" value="1"/>
</dbReference>
<evidence type="ECO:0000256" key="6">
    <source>
        <dbReference type="ARBA" id="ARBA00022679"/>
    </source>
</evidence>
<dbReference type="Proteomes" id="UP000031465">
    <property type="component" value="Unassembled WGS sequence"/>
</dbReference>
<feature type="binding site" evidence="9">
    <location>
        <position position="195"/>
    </location>
    <ligand>
        <name>substrate</name>
    </ligand>
</feature>
<dbReference type="Gene3D" id="3.40.640.10">
    <property type="entry name" value="Type I PLP-dependent aspartate aminotransferase-like (Major domain)"/>
    <property type="match status" value="1"/>
</dbReference>
<comment type="caution">
    <text evidence="11">The sequence shown here is derived from an EMBL/GenBank/DDBJ whole genome shotgun (WGS) entry which is preliminary data.</text>
</comment>
<dbReference type="NCBIfam" id="TIGR03542">
    <property type="entry name" value="DAPAT_plant"/>
    <property type="match status" value="1"/>
</dbReference>
<evidence type="ECO:0000313" key="12">
    <source>
        <dbReference type="Proteomes" id="UP000031465"/>
    </source>
</evidence>
<dbReference type="PATRIC" id="fig|362787.3.peg.759"/>
<evidence type="ECO:0000259" key="10">
    <source>
        <dbReference type="Pfam" id="PF00155"/>
    </source>
</evidence>
<proteinExistence type="inferred from homology"/>
<dbReference type="GO" id="GO:0030170">
    <property type="term" value="F:pyridoxal phosphate binding"/>
    <property type="evidence" value="ECO:0007669"/>
    <property type="project" value="UniProtKB-UniRule"/>
</dbReference>
<feature type="binding site" evidence="9">
    <location>
        <position position="265"/>
    </location>
    <ligand>
        <name>pyridoxal 5'-phosphate</name>
        <dbReference type="ChEBI" id="CHEBI:597326"/>
    </ligand>
</feature>
<feature type="binding site" evidence="9">
    <location>
        <position position="195"/>
    </location>
    <ligand>
        <name>pyridoxal 5'-phosphate</name>
        <dbReference type="ChEBI" id="CHEBI:597326"/>
    </ligand>
</feature>
<feature type="binding site" evidence="9">
    <location>
        <position position="226"/>
    </location>
    <ligand>
        <name>pyridoxal 5'-phosphate</name>
        <dbReference type="ChEBI" id="CHEBI:597326"/>
    </ligand>
</feature>
<feature type="binding site" evidence="9">
    <location>
        <position position="138"/>
    </location>
    <ligand>
        <name>substrate</name>
    </ligand>
</feature>
<comment type="catalytic activity">
    <reaction evidence="8 9">
        <text>(2S,6S)-2,6-diaminopimelate + 2-oxoglutarate = (S)-2,3,4,5-tetrahydrodipicolinate + L-glutamate + H2O + H(+)</text>
        <dbReference type="Rhea" id="RHEA:23988"/>
        <dbReference type="ChEBI" id="CHEBI:15377"/>
        <dbReference type="ChEBI" id="CHEBI:15378"/>
        <dbReference type="ChEBI" id="CHEBI:16810"/>
        <dbReference type="ChEBI" id="CHEBI:16845"/>
        <dbReference type="ChEBI" id="CHEBI:29985"/>
        <dbReference type="ChEBI" id="CHEBI:57609"/>
        <dbReference type="EC" id="2.6.1.83"/>
    </reaction>
</comment>
<comment type="cofactor">
    <cofactor evidence="1 9">
        <name>pyridoxal 5'-phosphate</name>
        <dbReference type="ChEBI" id="CHEBI:597326"/>
    </cofactor>
</comment>